<dbReference type="InterPro" id="IPR011009">
    <property type="entry name" value="Kinase-like_dom_sf"/>
</dbReference>
<organism evidence="1 2">
    <name type="scientific">Nannocystis radixulma</name>
    <dbReference type="NCBI Taxonomy" id="2995305"/>
    <lineage>
        <taxon>Bacteria</taxon>
        <taxon>Pseudomonadati</taxon>
        <taxon>Myxococcota</taxon>
        <taxon>Polyangia</taxon>
        <taxon>Nannocystales</taxon>
        <taxon>Nannocystaceae</taxon>
        <taxon>Nannocystis</taxon>
    </lineage>
</organism>
<dbReference type="Gene3D" id="1.10.510.10">
    <property type="entry name" value="Transferase(Phosphotransferase) domain 1"/>
    <property type="match status" value="1"/>
</dbReference>
<reference evidence="1 2" key="1">
    <citation type="submission" date="2022-11" db="EMBL/GenBank/DDBJ databases">
        <title>Minimal conservation of predation-associated metabolite biosynthetic gene clusters underscores biosynthetic potential of Myxococcota including descriptions for ten novel species: Archangium lansinium sp. nov., Myxococcus landrumus sp. nov., Nannocystis bai.</title>
        <authorList>
            <person name="Ahearne A."/>
            <person name="Stevens C."/>
            <person name="Dowd S."/>
        </authorList>
    </citation>
    <scope>NUCLEOTIDE SEQUENCE [LARGE SCALE GENOMIC DNA]</scope>
    <source>
        <strain evidence="1 2">NCELM</strain>
    </source>
</reference>
<proteinExistence type="predicted"/>
<dbReference type="EMBL" id="JAQNDN010000007">
    <property type="protein sequence ID" value="MDC0669137.1"/>
    <property type="molecule type" value="Genomic_DNA"/>
</dbReference>
<protein>
    <recommendedName>
        <fullName evidence="3">Protein kinase domain-containing protein</fullName>
    </recommendedName>
</protein>
<evidence type="ECO:0008006" key="3">
    <source>
        <dbReference type="Google" id="ProtNLM"/>
    </source>
</evidence>
<evidence type="ECO:0000313" key="2">
    <source>
        <dbReference type="Proteomes" id="UP001217838"/>
    </source>
</evidence>
<accession>A0ABT5B4V9</accession>
<name>A0ABT5B4V9_9BACT</name>
<keyword evidence="2" id="KW-1185">Reference proteome</keyword>
<dbReference type="RefSeq" id="WP_271998804.1">
    <property type="nucleotide sequence ID" value="NZ_JAQNDN010000007.1"/>
</dbReference>
<dbReference type="SUPFAM" id="SSF56112">
    <property type="entry name" value="Protein kinase-like (PK-like)"/>
    <property type="match status" value="1"/>
</dbReference>
<comment type="caution">
    <text evidence="1">The sequence shown here is derived from an EMBL/GenBank/DDBJ whole genome shotgun (WGS) entry which is preliminary data.</text>
</comment>
<gene>
    <name evidence="1" type="ORF">POL58_15405</name>
</gene>
<evidence type="ECO:0000313" key="1">
    <source>
        <dbReference type="EMBL" id="MDC0669137.1"/>
    </source>
</evidence>
<dbReference type="Proteomes" id="UP001217838">
    <property type="component" value="Unassembled WGS sequence"/>
</dbReference>
<sequence>MGEFHVDGLGVVRHCERVRAGAFDLYRGELDGVAVAIKVKGLGFPTDNAYVAEHSVVFSRLYSAIGYAGRFAPRAPGEELLAHEAVRIRATAGTWNHDVLAAGPVRTREGEPGVFGLVMPWHSGPTLAELPRSEQRQLLPRMMISLWKALAAAAHGDLHGSNIILAPERDRFVLIDPAVFLVDHDRHASGDSKSRCSFTTHPRYYPLLPPYYLSRTRLRDAPYLASQFEAFRWALSGCQLVAPGHTTGGATRGFAEQPVGRDEPGPADLLAVGILYYEALTGEHPFYDDEFTEPGWVGGVCLEGFRGRDTGFDAALVRIARPVVPPAARASDVHPDESALAMALLELRVHDLDTLVARAYPAAVAAQR</sequence>